<evidence type="ECO:0000259" key="2">
    <source>
        <dbReference type="PROSITE" id="PS51737"/>
    </source>
</evidence>
<sequence length="582" mass="65466">MTDTNLDTMTLDQLGQQAKLLLEKTAEIAWQLGRIFTIAKGKCQHGQWGKWQRANASHLSAKTIGRYRKVAELPFEEVTGKQLQEVYRILGIIDDADDAEEEEVVETTPSSATTTPLSATTTLVTPEPVEQEEDFGPDAEDHAHIIDDILTGKDLAADDISTEITTAVEARAGKEFLFTLAQNVQRARGNLARQGTPFSKWPPYGLDKKITDISGQHLWTVHLQENKKWLIVNPDGSTVERATAPRKSKSDKIQYVHGRDPKRLKIVRQIFEIYATESITERGIAIRLNKLNLMHYGKPWLRTTICDILRNPAYIGSVRNQKTTQAQYAGHNGSEVVRIRHFCNVGEKQLEVALLQGVIEYIEFVQDIGDRANKKIDVMALARRTLDLDKRGKADFKDKDLKKLIEKHMPGELGVAKHRKFFVAFEEQRVDAAKSHIAKLNADYDRWLTAKVEATTDREKQKNAEKLREIEASLTEWEALAVPLDEQLATVRSRIAEHQRHLADAVKALAGSANLRKAEIVRQFFSAVVLHFAVVQKAKIRDCIFEPDKTEFVNNRSDGSNSRTRQASSLAGPGCSSSAYSR</sequence>
<gene>
    <name evidence="3" type="ORF">PX52LOC_01734</name>
</gene>
<dbReference type="Pfam" id="PF07508">
    <property type="entry name" value="Recombinase"/>
    <property type="match status" value="1"/>
</dbReference>
<organism evidence="3 4">
    <name type="scientific">Limnoglobus roseus</name>
    <dbReference type="NCBI Taxonomy" id="2598579"/>
    <lineage>
        <taxon>Bacteria</taxon>
        <taxon>Pseudomonadati</taxon>
        <taxon>Planctomycetota</taxon>
        <taxon>Planctomycetia</taxon>
        <taxon>Gemmatales</taxon>
        <taxon>Gemmataceae</taxon>
        <taxon>Limnoglobus</taxon>
    </lineage>
</organism>
<evidence type="ECO:0000256" key="1">
    <source>
        <dbReference type="SAM" id="MobiDB-lite"/>
    </source>
</evidence>
<evidence type="ECO:0000313" key="4">
    <source>
        <dbReference type="Proteomes" id="UP000324974"/>
    </source>
</evidence>
<feature type="region of interest" description="Disordered" evidence="1">
    <location>
        <begin position="554"/>
        <end position="582"/>
    </location>
</feature>
<protein>
    <recommendedName>
        <fullName evidence="2">Recombinase domain-containing protein</fullName>
    </recommendedName>
</protein>
<dbReference type="PROSITE" id="PS51737">
    <property type="entry name" value="RECOMBINASE_DNA_BIND"/>
    <property type="match status" value="1"/>
</dbReference>
<dbReference type="AlphaFoldDB" id="A0A5C1A9X7"/>
<dbReference type="InterPro" id="IPR038109">
    <property type="entry name" value="DNA_bind_recomb_sf"/>
</dbReference>
<dbReference type="InterPro" id="IPR011109">
    <property type="entry name" value="DNA_bind_recombinase_dom"/>
</dbReference>
<proteinExistence type="predicted"/>
<feature type="domain" description="Recombinase" evidence="2">
    <location>
        <begin position="245"/>
        <end position="375"/>
    </location>
</feature>
<dbReference type="GO" id="GO:0000150">
    <property type="term" value="F:DNA strand exchange activity"/>
    <property type="evidence" value="ECO:0007669"/>
    <property type="project" value="InterPro"/>
</dbReference>
<dbReference type="OrthoDB" id="9781670at2"/>
<reference evidence="4" key="1">
    <citation type="submission" date="2019-08" db="EMBL/GenBank/DDBJ databases">
        <title>Limnoglobus roseus gen. nov., sp. nov., a novel freshwater planctomycete with a giant genome from the family Gemmataceae.</title>
        <authorList>
            <person name="Kulichevskaya I.S."/>
            <person name="Naumoff D.G."/>
            <person name="Miroshnikov K."/>
            <person name="Ivanova A."/>
            <person name="Philippov D.A."/>
            <person name="Hakobyan A."/>
            <person name="Rijpstra I.C."/>
            <person name="Sinninghe Damste J.S."/>
            <person name="Liesack W."/>
            <person name="Dedysh S.N."/>
        </authorList>
    </citation>
    <scope>NUCLEOTIDE SEQUENCE [LARGE SCALE GENOMIC DNA]</scope>
    <source>
        <strain evidence="4">PX52</strain>
    </source>
</reference>
<dbReference type="EMBL" id="CP042425">
    <property type="protein sequence ID" value="QEL14836.1"/>
    <property type="molecule type" value="Genomic_DNA"/>
</dbReference>
<dbReference type="Proteomes" id="UP000324974">
    <property type="component" value="Chromosome"/>
</dbReference>
<evidence type="ECO:0000313" key="3">
    <source>
        <dbReference type="EMBL" id="QEL14836.1"/>
    </source>
</evidence>
<accession>A0A5C1A9X7</accession>
<dbReference type="GO" id="GO:0003677">
    <property type="term" value="F:DNA binding"/>
    <property type="evidence" value="ECO:0007669"/>
    <property type="project" value="InterPro"/>
</dbReference>
<name>A0A5C1A9X7_9BACT</name>
<dbReference type="KEGG" id="lrs:PX52LOC_01734"/>
<dbReference type="Gene3D" id="3.90.1750.20">
    <property type="entry name" value="Putative Large Serine Recombinase, Chain B, Domain 2"/>
    <property type="match status" value="1"/>
</dbReference>
<keyword evidence="4" id="KW-1185">Reference proteome</keyword>